<dbReference type="InterPro" id="IPR036937">
    <property type="entry name" value="Adhesion_dom_fimbrial_sf"/>
</dbReference>
<dbReference type="InterPro" id="IPR008966">
    <property type="entry name" value="Adhesion_dom_sf"/>
</dbReference>
<accession>A0A0F7HEX4</accession>
<dbReference type="SUPFAM" id="SSF49401">
    <property type="entry name" value="Bacterial adhesins"/>
    <property type="match status" value="1"/>
</dbReference>
<evidence type="ECO:0000256" key="1">
    <source>
        <dbReference type="ARBA" id="ARBA00004561"/>
    </source>
</evidence>
<dbReference type="Pfam" id="PF00419">
    <property type="entry name" value="Fimbrial"/>
    <property type="match status" value="1"/>
</dbReference>
<evidence type="ECO:0000256" key="4">
    <source>
        <dbReference type="ARBA" id="ARBA00023263"/>
    </source>
</evidence>
<organism evidence="6">
    <name type="scientific">Serratia fonticola</name>
    <dbReference type="NCBI Taxonomy" id="47917"/>
    <lineage>
        <taxon>Bacteria</taxon>
        <taxon>Pseudomonadati</taxon>
        <taxon>Pseudomonadota</taxon>
        <taxon>Gammaproteobacteria</taxon>
        <taxon>Enterobacterales</taxon>
        <taxon>Yersiniaceae</taxon>
        <taxon>Serratia</taxon>
    </lineage>
</organism>
<comment type="subcellular location">
    <subcellularLocation>
        <location evidence="1">Fimbrium</location>
    </subcellularLocation>
</comment>
<evidence type="ECO:0000256" key="3">
    <source>
        <dbReference type="ARBA" id="ARBA00022729"/>
    </source>
</evidence>
<dbReference type="KEGG" id="sfw:WN53_18145"/>
<comment type="similarity">
    <text evidence="2">Belongs to the fimbrial protein family.</text>
</comment>
<dbReference type="Gene3D" id="2.60.40.1090">
    <property type="entry name" value="Fimbrial-type adhesion domain"/>
    <property type="match status" value="1"/>
</dbReference>
<dbReference type="RefSeq" id="WP_024485645.1">
    <property type="nucleotide sequence ID" value="NZ_CAMKUH010000004.1"/>
</dbReference>
<sequence length="192" mass="20448">MKILFIHAKLYTLPVLLSVLLVSGISHARAEALDFNATILNGTCDITAPSSVVFNQTIAGNFSQEGDTSEVRPLTITLSNCTEGGPLNAAVQVNGHMGEVTGMESLFRDSGSSAQHIGIMVKDYDYKGPIKDFYSAPGTVVHGEFTHEQAPGESLSGKQLSYSIGLTRGMAGNLSSVIGHVQATLEFVFVYH</sequence>
<protein>
    <submittedName>
        <fullName evidence="6">P pilus assembly protein, pilin FimA</fullName>
    </submittedName>
</protein>
<dbReference type="PANTHER" id="PTHR33420:SF3">
    <property type="entry name" value="FIMBRIAL SUBUNIT ELFA"/>
    <property type="match status" value="1"/>
</dbReference>
<dbReference type="EMBL" id="CABEEZ010000096">
    <property type="protein sequence ID" value="VTR39369.1"/>
    <property type="molecule type" value="Genomic_DNA"/>
</dbReference>
<dbReference type="AlphaFoldDB" id="A0A0F7HEX4"/>
<dbReference type="GO" id="GO:0009289">
    <property type="term" value="C:pilus"/>
    <property type="evidence" value="ECO:0007669"/>
    <property type="project" value="UniProtKB-SubCell"/>
</dbReference>
<dbReference type="GeneID" id="30322104"/>
<proteinExistence type="inferred from homology"/>
<dbReference type="InterPro" id="IPR050263">
    <property type="entry name" value="Bact_Fimbrial_Adh_Pro"/>
</dbReference>
<dbReference type="PANTHER" id="PTHR33420">
    <property type="entry name" value="FIMBRIAL SUBUNIT ELFA-RELATED"/>
    <property type="match status" value="1"/>
</dbReference>
<keyword evidence="3" id="KW-0732">Signal</keyword>
<dbReference type="GO" id="GO:0043709">
    <property type="term" value="P:cell adhesion involved in single-species biofilm formation"/>
    <property type="evidence" value="ECO:0007669"/>
    <property type="project" value="TreeGrafter"/>
</dbReference>
<dbReference type="InterPro" id="IPR000259">
    <property type="entry name" value="Adhesion_dom_fimbrial"/>
</dbReference>
<evidence type="ECO:0000256" key="2">
    <source>
        <dbReference type="ARBA" id="ARBA00006671"/>
    </source>
</evidence>
<evidence type="ECO:0000313" key="6">
    <source>
        <dbReference type="EMBL" id="VTR39369.1"/>
    </source>
</evidence>
<name>A0A0F7HEX4_SERFO</name>
<feature type="domain" description="Fimbrial-type adhesion" evidence="5">
    <location>
        <begin position="35"/>
        <end position="125"/>
    </location>
</feature>
<gene>
    <name evidence="6" type="ORF">NCTC12965_04364</name>
</gene>
<reference evidence="6" key="1">
    <citation type="submission" date="2019-05" db="EMBL/GenBank/DDBJ databases">
        <authorList>
            <consortium name="Pathogen Informatics"/>
        </authorList>
    </citation>
    <scope>NUCLEOTIDE SEQUENCE [LARGE SCALE GENOMIC DNA]</scope>
    <source>
        <strain evidence="6">NCTC12965</strain>
    </source>
</reference>
<evidence type="ECO:0000259" key="5">
    <source>
        <dbReference type="Pfam" id="PF00419"/>
    </source>
</evidence>
<keyword evidence="4" id="KW-0281">Fimbrium</keyword>